<protein>
    <recommendedName>
        <fullName evidence="2">Transposase MuDR plant domain-containing protein</fullName>
    </recommendedName>
</protein>
<dbReference type="Pfam" id="PF03108">
    <property type="entry name" value="DBD_Tnp_Mut"/>
    <property type="match status" value="1"/>
</dbReference>
<evidence type="ECO:0000259" key="2">
    <source>
        <dbReference type="Pfam" id="PF03108"/>
    </source>
</evidence>
<feature type="region of interest" description="Disordered" evidence="1">
    <location>
        <begin position="125"/>
        <end position="168"/>
    </location>
</feature>
<sequence>MAAGRRAVAGGEKGRRAAMAVGGGGDAAMRGGVAVAAGGGGRPPCAAPPDSGGGAGALGVAEDAEVDVDVVRVHGHGVPVRIRRAPQKRWHGERRLSCCGGGVNGGRGSGSSLLRWAAADELGGGETRRIKRHPGGWGPSSDLCSRPPPSSSSPVAGRRPPRSGGRSLTSSVVIEIWGDIGGELGAAEGLVEAAECSSGGELAGSVEPVEGAVAGPVEGGAVAGPVEASAVASSAEPHKLVAAGAGERCSVGHAIGIEAMDVLDTLVVRFHIKGEFVTEDDDSESDADMEVESDKESEEAVEVDVAQCKATAAQCDQTNASGLKGKSVMEGDEDDRMLVVYYPESAPLASLAPSESESDSDYIPGDVCPSDDDEEAAEIEKHYKEVKKKIKTGQLEDLDAVFFEQDRSKPIEELGSDGEVRIRQDKHPRYKKKDGVPTFELGMKFNCKNQFKKAITKYALAEKKVINFIKDDQKRVRGKCDWDTCQWVCLLSKNSRSDSWQIVTYESLHACPPRRDNKMVTATRIAQKYWKFIAANPS</sequence>
<evidence type="ECO:0000313" key="3">
    <source>
        <dbReference type="EMBL" id="ABF95243.1"/>
    </source>
</evidence>
<organism evidence="3">
    <name type="scientific">Oryza sativa subsp. japonica</name>
    <name type="common">Rice</name>
    <dbReference type="NCBI Taxonomy" id="39947"/>
    <lineage>
        <taxon>Eukaryota</taxon>
        <taxon>Viridiplantae</taxon>
        <taxon>Streptophyta</taxon>
        <taxon>Embryophyta</taxon>
        <taxon>Tracheophyta</taxon>
        <taxon>Spermatophyta</taxon>
        <taxon>Magnoliopsida</taxon>
        <taxon>Liliopsida</taxon>
        <taxon>Poales</taxon>
        <taxon>Poaceae</taxon>
        <taxon>BOP clade</taxon>
        <taxon>Oryzoideae</taxon>
        <taxon>Oryzeae</taxon>
        <taxon>Oryzinae</taxon>
        <taxon>Oryza</taxon>
        <taxon>Oryza sativa</taxon>
    </lineage>
</organism>
<dbReference type="EMBL" id="DP000009">
    <property type="protein sequence ID" value="ABF95243.1"/>
    <property type="molecule type" value="Genomic_DNA"/>
</dbReference>
<dbReference type="AlphaFoldDB" id="Q10NC4"/>
<gene>
    <name evidence="3" type="ordered locus">LOC_Os03g16718</name>
</gene>
<feature type="region of interest" description="Disordered" evidence="1">
    <location>
        <begin position="279"/>
        <end position="298"/>
    </location>
</feature>
<feature type="compositionally biased region" description="Low complexity" evidence="1">
    <location>
        <begin position="152"/>
        <end position="168"/>
    </location>
</feature>
<proteinExistence type="predicted"/>
<reference evidence="3" key="2">
    <citation type="submission" date="2006-06" db="EMBL/GenBank/DDBJ databases">
        <authorList>
            <person name="Buell R."/>
            <person name="Wing R.A."/>
            <person name="McCombie W.A."/>
            <person name="Ouyang S."/>
        </authorList>
    </citation>
    <scope>NUCLEOTIDE SEQUENCE</scope>
</reference>
<name>Q10NC4_ORYSJ</name>
<dbReference type="InterPro" id="IPR004332">
    <property type="entry name" value="Transposase_MuDR"/>
</dbReference>
<reference evidence="3" key="1">
    <citation type="journal article" date="2005" name="Genome Res.">
        <title>Sequence, annotation, and analysis of synteny between rice chromosome 3 and diverged grass species.</title>
        <authorList>
            <consortium name="Rice Chromosome 3 Sequencing Consortium"/>
            <person name="Buell C.R."/>
            <person name="Yuan Q."/>
            <person name="Ouyang S."/>
            <person name="Liu J."/>
            <person name="Zhu W."/>
            <person name="Wang A."/>
            <person name="Maiti R."/>
            <person name="Haas B."/>
            <person name="Wortman J."/>
            <person name="Pertea M."/>
            <person name="Jones K.M."/>
            <person name="Kim M."/>
            <person name="Overton L."/>
            <person name="Tsitrin T."/>
            <person name="Fadrosh D."/>
            <person name="Bera J."/>
            <person name="Weaver B."/>
            <person name="Jin S."/>
            <person name="Johri S."/>
            <person name="Reardon M."/>
            <person name="Webb K."/>
            <person name="Hill J."/>
            <person name="Moffat K."/>
            <person name="Tallon L."/>
            <person name="Van Aken S."/>
            <person name="Lewis M."/>
            <person name="Utterback T."/>
            <person name="Feldblyum T."/>
            <person name="Zismann V."/>
            <person name="Iobst S."/>
            <person name="Hsiao J."/>
            <person name="de Vazeille A.R."/>
            <person name="Salzberg S.L."/>
            <person name="White O."/>
            <person name="Fraser C."/>
            <person name="Yu Y."/>
            <person name="Kim H."/>
            <person name="Rambo T."/>
            <person name="Currie J."/>
            <person name="Collura K."/>
            <person name="Kernodle-Thompson S."/>
            <person name="Wei F."/>
            <person name="Kudrna K."/>
            <person name="Ammiraju J.S."/>
            <person name="Luo M."/>
            <person name="Goicoechea J.L."/>
            <person name="Wing R.A."/>
            <person name="Henry D."/>
            <person name="Oates R."/>
            <person name="Palmer M."/>
            <person name="Pries G."/>
            <person name="Saski C."/>
            <person name="Simmons J."/>
            <person name="Soderlund C."/>
            <person name="Nelson W."/>
            <person name="de la Bastide M."/>
            <person name="Spiegel L."/>
            <person name="Nascimento L."/>
            <person name="Huang E."/>
            <person name="Preston R."/>
            <person name="Zutavern T."/>
            <person name="Palmer L."/>
            <person name="O'Shaughnessy A."/>
            <person name="Dike S."/>
            <person name="McCombie W.R."/>
            <person name="Minx P."/>
            <person name="Cordum H."/>
            <person name="Wilson R."/>
            <person name="Jin W."/>
            <person name="Lee H.R."/>
            <person name="Jiang J."/>
            <person name="Jackson S."/>
        </authorList>
    </citation>
    <scope>NUCLEOTIDE SEQUENCE [LARGE SCALE GENOMIC DNA]</scope>
</reference>
<feature type="domain" description="Transposase MuDR plant" evidence="2">
    <location>
        <begin position="439"/>
        <end position="499"/>
    </location>
</feature>
<accession>Q10NC4</accession>
<evidence type="ECO:0000256" key="1">
    <source>
        <dbReference type="SAM" id="MobiDB-lite"/>
    </source>
</evidence>